<dbReference type="GO" id="GO:0042907">
    <property type="term" value="F:xanthine transmembrane transporter activity"/>
    <property type="evidence" value="ECO:0007669"/>
    <property type="project" value="TreeGrafter"/>
</dbReference>
<name>A0A097R0Z2_HAFAL</name>
<evidence type="ECO:0000256" key="5">
    <source>
        <dbReference type="ARBA" id="ARBA00022692"/>
    </source>
</evidence>
<dbReference type="AlphaFoldDB" id="A0A097R0Z2"/>
<feature type="transmembrane region" description="Helical" evidence="8">
    <location>
        <begin position="366"/>
        <end position="386"/>
    </location>
</feature>
<feature type="transmembrane region" description="Helical" evidence="8">
    <location>
        <begin position="250"/>
        <end position="274"/>
    </location>
</feature>
<dbReference type="HOGENOM" id="CLU_017959_8_2_6"/>
<dbReference type="Proteomes" id="UP000029986">
    <property type="component" value="Chromosome"/>
</dbReference>
<dbReference type="GO" id="GO:0005886">
    <property type="term" value="C:plasma membrane"/>
    <property type="evidence" value="ECO:0007669"/>
    <property type="project" value="UniProtKB-SubCell"/>
</dbReference>
<evidence type="ECO:0000256" key="7">
    <source>
        <dbReference type="ARBA" id="ARBA00023136"/>
    </source>
</evidence>
<dbReference type="NCBIfam" id="TIGR00801">
    <property type="entry name" value="ncs2"/>
    <property type="match status" value="1"/>
</dbReference>
<feature type="transmembrane region" description="Helical" evidence="8">
    <location>
        <begin position="337"/>
        <end position="360"/>
    </location>
</feature>
<dbReference type="eggNOG" id="COG2233">
    <property type="taxonomic scope" value="Bacteria"/>
</dbReference>
<evidence type="ECO:0000256" key="2">
    <source>
        <dbReference type="ARBA" id="ARBA00008821"/>
    </source>
</evidence>
<accession>A0A097R0Z2</accession>
<dbReference type="InterPro" id="IPR006043">
    <property type="entry name" value="NCS2"/>
</dbReference>
<keyword evidence="10" id="KW-1185">Reference proteome</keyword>
<dbReference type="PROSITE" id="PS01116">
    <property type="entry name" value="XANTH_URACIL_PERMASE"/>
    <property type="match status" value="1"/>
</dbReference>
<feature type="transmembrane region" description="Helical" evidence="8">
    <location>
        <begin position="423"/>
        <end position="446"/>
    </location>
</feature>
<feature type="transmembrane region" description="Helical" evidence="8">
    <location>
        <begin position="187"/>
        <end position="207"/>
    </location>
</feature>
<dbReference type="PANTHER" id="PTHR42810:SF4">
    <property type="entry name" value="URIC ACID TRANSPORTER UACT"/>
    <property type="match status" value="1"/>
</dbReference>
<gene>
    <name evidence="9" type="ORF">AT03_08360</name>
</gene>
<organism evidence="9 10">
    <name type="scientific">Hafnia alvei FB1</name>
    <dbReference type="NCBI Taxonomy" id="1453496"/>
    <lineage>
        <taxon>Bacteria</taxon>
        <taxon>Pseudomonadati</taxon>
        <taxon>Pseudomonadota</taxon>
        <taxon>Gammaproteobacteria</taxon>
        <taxon>Enterobacterales</taxon>
        <taxon>Hafniaceae</taxon>
        <taxon>Hafnia</taxon>
    </lineage>
</organism>
<evidence type="ECO:0000256" key="3">
    <source>
        <dbReference type="ARBA" id="ARBA00022448"/>
    </source>
</evidence>
<sequence>MKAINHIENYLQESQTSPQKKTDVDPVDEILPLGQMLVYGFQHVLVMYAGAIAVPLIIGKAVGFTPEQIIFLISTDLFICGCGTILQSIGLFNIIGSKLPIVQGCTFAALIPMTLIGQQYGIGGISGAVIAAGIFTLLCAPFVCKLVRFFPKAVMGTIVTLIGLSILPVAGGWIGGGDLDAVSFGSYGSLLMALFTLGVVMLIYTFGKGMLKNVAVLVGIIIGTLGYYFMGKLDLSQVASTGWMTFPYPMRFAVPEFHLFPAVLMCMVMVVVMVETMSSMMAMGEIVDRPADQKTLKRGLYACGSATLFGGFFNMFPYAAFAQNVGLVSMTGVRSRFIVGVAGCILITLGLFPKLAAFVVAVPKPVLGGAGIVMFGMVAVSGIRTLGQVDYRNNNNGMVVALTLGLGMLPVMVPQLFKQMPQAAEMFLHSGITIGTVVAIGANLILNGRDRQAKIPGCKECELQEVNENSTAAREVFSTTREYIAMRRKRQNAQKNAAL</sequence>
<proteinExistence type="inferred from homology"/>
<evidence type="ECO:0000256" key="6">
    <source>
        <dbReference type="ARBA" id="ARBA00022989"/>
    </source>
</evidence>
<dbReference type="KEGG" id="hav:AT03_08360"/>
<evidence type="ECO:0000313" key="10">
    <source>
        <dbReference type="Proteomes" id="UP000029986"/>
    </source>
</evidence>
<evidence type="ECO:0000313" key="9">
    <source>
        <dbReference type="EMBL" id="AIU72403.1"/>
    </source>
</evidence>
<feature type="transmembrane region" description="Helical" evidence="8">
    <location>
        <begin position="69"/>
        <end position="92"/>
    </location>
</feature>
<feature type="transmembrane region" description="Helical" evidence="8">
    <location>
        <begin position="122"/>
        <end position="143"/>
    </location>
</feature>
<keyword evidence="6 8" id="KW-1133">Transmembrane helix</keyword>
<feature type="transmembrane region" description="Helical" evidence="8">
    <location>
        <begin position="45"/>
        <end position="63"/>
    </location>
</feature>
<protein>
    <submittedName>
        <fullName evidence="9">Permease</fullName>
    </submittedName>
</protein>
<comment type="subcellular location">
    <subcellularLocation>
        <location evidence="1">Cell membrane</location>
        <topology evidence="1">Multi-pass membrane protein</topology>
    </subcellularLocation>
</comment>
<keyword evidence="7 8" id="KW-0472">Membrane</keyword>
<evidence type="ECO:0000256" key="1">
    <source>
        <dbReference type="ARBA" id="ARBA00004651"/>
    </source>
</evidence>
<keyword evidence="5 8" id="KW-0812">Transmembrane</keyword>
<evidence type="ECO:0000256" key="4">
    <source>
        <dbReference type="ARBA" id="ARBA00022475"/>
    </source>
</evidence>
<reference evidence="9 10" key="1">
    <citation type="journal article" date="2014" name="Gut Pathog.">
        <title>Gene clusters of Hafnia alvei strain FB1 important in survival and pathogenesis: a draft genome perspective.</title>
        <authorList>
            <person name="Tan J.Y."/>
            <person name="Yin W.F."/>
            <person name="Chan K.G."/>
        </authorList>
    </citation>
    <scope>NUCLEOTIDE SEQUENCE [LARGE SCALE GENOMIC DNA]</scope>
    <source>
        <strain evidence="9 10">FB1</strain>
    </source>
</reference>
<dbReference type="NCBIfam" id="TIGR03173">
    <property type="entry name" value="pbuX"/>
    <property type="match status" value="1"/>
</dbReference>
<feature type="transmembrane region" description="Helical" evidence="8">
    <location>
        <begin position="214"/>
        <end position="230"/>
    </location>
</feature>
<dbReference type="NCBIfam" id="NF037981">
    <property type="entry name" value="NCS2_1"/>
    <property type="match status" value="1"/>
</dbReference>
<dbReference type="Pfam" id="PF00860">
    <property type="entry name" value="Xan_ur_permease"/>
    <property type="match status" value="1"/>
</dbReference>
<feature type="transmembrane region" description="Helical" evidence="8">
    <location>
        <begin position="155"/>
        <end position="175"/>
    </location>
</feature>
<dbReference type="OrthoDB" id="9805749at2"/>
<comment type="similarity">
    <text evidence="2">Belongs to the nucleobase:cation symporter-2 (NCS2) (TC 2.A.40) family.</text>
</comment>
<feature type="transmembrane region" description="Helical" evidence="8">
    <location>
        <begin position="99"/>
        <end position="116"/>
    </location>
</feature>
<dbReference type="EMBL" id="CP009706">
    <property type="protein sequence ID" value="AIU72403.1"/>
    <property type="molecule type" value="Genomic_DNA"/>
</dbReference>
<evidence type="ECO:0000256" key="8">
    <source>
        <dbReference type="SAM" id="Phobius"/>
    </source>
</evidence>
<keyword evidence="4" id="KW-1003">Cell membrane</keyword>
<dbReference type="InterPro" id="IPR017588">
    <property type="entry name" value="UacT-like"/>
</dbReference>
<dbReference type="PATRIC" id="fig|1453496.5.peg.1669"/>
<dbReference type="PANTHER" id="PTHR42810">
    <property type="entry name" value="PURINE PERMEASE C1399.01C-RELATED"/>
    <property type="match status" value="1"/>
</dbReference>
<keyword evidence="3" id="KW-0813">Transport</keyword>
<dbReference type="InterPro" id="IPR006042">
    <property type="entry name" value="Xan_ur_permease"/>
</dbReference>